<dbReference type="GO" id="GO:0016887">
    <property type="term" value="F:ATP hydrolysis activity"/>
    <property type="evidence" value="ECO:0007669"/>
    <property type="project" value="InterPro"/>
</dbReference>
<sequence>MGKTCLAEAIATHTERTLHTVWGKTLDFPISEAFNVAKEDSVLLLDDIDTALFIQLPPIPGKMDIPPPMQSRHVSSLRHDLENLPDGAIVIMTGNTAEAFGRDIRRRANQSFNFELADSQMIRDTYLRVLGSVDEKAAELFANCVPAGRHTIAGLQSFLQRYDDDPNGVTEALSEWLNEENEKRLIESPRHAL</sequence>
<proteinExistence type="predicted"/>
<accession>A0A6A5VWA3</accession>
<protein>
    <recommendedName>
        <fullName evidence="1">ATPase AAA-type core domain-containing protein</fullName>
    </recommendedName>
</protein>
<evidence type="ECO:0000313" key="2">
    <source>
        <dbReference type="EMBL" id="KAF1993147.1"/>
    </source>
</evidence>
<dbReference type="InterPro" id="IPR003959">
    <property type="entry name" value="ATPase_AAA_core"/>
</dbReference>
<dbReference type="SUPFAM" id="SSF52540">
    <property type="entry name" value="P-loop containing nucleoside triphosphate hydrolases"/>
    <property type="match status" value="1"/>
</dbReference>
<gene>
    <name evidence="2" type="ORF">P154DRAFT_625648</name>
</gene>
<evidence type="ECO:0000313" key="3">
    <source>
        <dbReference type="Proteomes" id="UP000799779"/>
    </source>
</evidence>
<dbReference type="GO" id="GO:0005524">
    <property type="term" value="F:ATP binding"/>
    <property type="evidence" value="ECO:0007669"/>
    <property type="project" value="InterPro"/>
</dbReference>
<dbReference type="EMBL" id="ML977726">
    <property type="protein sequence ID" value="KAF1993147.1"/>
    <property type="molecule type" value="Genomic_DNA"/>
</dbReference>
<dbReference type="Proteomes" id="UP000799779">
    <property type="component" value="Unassembled WGS sequence"/>
</dbReference>
<evidence type="ECO:0000259" key="1">
    <source>
        <dbReference type="Pfam" id="PF00004"/>
    </source>
</evidence>
<dbReference type="AlphaFoldDB" id="A0A6A5VWA3"/>
<dbReference type="Gene3D" id="3.40.50.300">
    <property type="entry name" value="P-loop containing nucleotide triphosphate hydrolases"/>
    <property type="match status" value="1"/>
</dbReference>
<organism evidence="2 3">
    <name type="scientific">Amniculicola lignicola CBS 123094</name>
    <dbReference type="NCBI Taxonomy" id="1392246"/>
    <lineage>
        <taxon>Eukaryota</taxon>
        <taxon>Fungi</taxon>
        <taxon>Dikarya</taxon>
        <taxon>Ascomycota</taxon>
        <taxon>Pezizomycotina</taxon>
        <taxon>Dothideomycetes</taxon>
        <taxon>Pleosporomycetidae</taxon>
        <taxon>Pleosporales</taxon>
        <taxon>Amniculicolaceae</taxon>
        <taxon>Amniculicola</taxon>
    </lineage>
</organism>
<dbReference type="Pfam" id="PF00004">
    <property type="entry name" value="AAA"/>
    <property type="match status" value="1"/>
</dbReference>
<keyword evidence="3" id="KW-1185">Reference proteome</keyword>
<reference evidence="2" key="1">
    <citation type="journal article" date="2020" name="Stud. Mycol.">
        <title>101 Dothideomycetes genomes: a test case for predicting lifestyles and emergence of pathogens.</title>
        <authorList>
            <person name="Haridas S."/>
            <person name="Albert R."/>
            <person name="Binder M."/>
            <person name="Bloem J."/>
            <person name="Labutti K."/>
            <person name="Salamov A."/>
            <person name="Andreopoulos B."/>
            <person name="Baker S."/>
            <person name="Barry K."/>
            <person name="Bills G."/>
            <person name="Bluhm B."/>
            <person name="Cannon C."/>
            <person name="Castanera R."/>
            <person name="Culley D."/>
            <person name="Daum C."/>
            <person name="Ezra D."/>
            <person name="Gonzalez J."/>
            <person name="Henrissat B."/>
            <person name="Kuo A."/>
            <person name="Liang C."/>
            <person name="Lipzen A."/>
            <person name="Lutzoni F."/>
            <person name="Magnuson J."/>
            <person name="Mondo S."/>
            <person name="Nolan M."/>
            <person name="Ohm R."/>
            <person name="Pangilinan J."/>
            <person name="Park H.-J."/>
            <person name="Ramirez L."/>
            <person name="Alfaro M."/>
            <person name="Sun H."/>
            <person name="Tritt A."/>
            <person name="Yoshinaga Y."/>
            <person name="Zwiers L.-H."/>
            <person name="Turgeon B."/>
            <person name="Goodwin S."/>
            <person name="Spatafora J."/>
            <person name="Crous P."/>
            <person name="Grigoriev I."/>
        </authorList>
    </citation>
    <scope>NUCLEOTIDE SEQUENCE</scope>
    <source>
        <strain evidence="2">CBS 123094</strain>
    </source>
</reference>
<feature type="domain" description="ATPase AAA-type core" evidence="1">
    <location>
        <begin position="1"/>
        <end position="115"/>
    </location>
</feature>
<dbReference type="InterPro" id="IPR027417">
    <property type="entry name" value="P-loop_NTPase"/>
</dbReference>
<name>A0A6A5VWA3_9PLEO</name>